<dbReference type="CDD" id="cd10546">
    <property type="entry name" value="VKOR"/>
    <property type="match status" value="1"/>
</dbReference>
<organism evidence="13">
    <name type="scientific">Schlesneria paludicola</name>
    <dbReference type="NCBI Taxonomy" id="360056"/>
    <lineage>
        <taxon>Bacteria</taxon>
        <taxon>Pseudomonadati</taxon>
        <taxon>Planctomycetota</taxon>
        <taxon>Planctomycetia</taxon>
        <taxon>Planctomycetales</taxon>
        <taxon>Planctomycetaceae</taxon>
        <taxon>Schlesneria</taxon>
    </lineage>
</organism>
<gene>
    <name evidence="13" type="ORF">ENQ76_07255</name>
</gene>
<evidence type="ECO:0000256" key="9">
    <source>
        <dbReference type="ARBA" id="ARBA00023284"/>
    </source>
</evidence>
<name>A0A7C2NXJ6_9PLAN</name>
<dbReference type="AlphaFoldDB" id="A0A7C2NXJ6"/>
<evidence type="ECO:0000256" key="8">
    <source>
        <dbReference type="ARBA" id="ARBA00023157"/>
    </source>
</evidence>
<evidence type="ECO:0000256" key="5">
    <source>
        <dbReference type="ARBA" id="ARBA00022989"/>
    </source>
</evidence>
<feature type="transmembrane region" description="Helical" evidence="11">
    <location>
        <begin position="53"/>
        <end position="73"/>
    </location>
</feature>
<keyword evidence="8" id="KW-1015">Disulfide bond</keyword>
<dbReference type="SMART" id="SM00756">
    <property type="entry name" value="VKc"/>
    <property type="match status" value="1"/>
</dbReference>
<keyword evidence="7 11" id="KW-0472">Membrane</keyword>
<protein>
    <recommendedName>
        <fullName evidence="12">Vitamin K epoxide reductase domain-containing protein</fullName>
    </recommendedName>
</protein>
<dbReference type="GO" id="GO:0016491">
    <property type="term" value="F:oxidoreductase activity"/>
    <property type="evidence" value="ECO:0007669"/>
    <property type="project" value="UniProtKB-KW"/>
</dbReference>
<feature type="transmembrane region" description="Helical" evidence="11">
    <location>
        <begin position="147"/>
        <end position="164"/>
    </location>
</feature>
<feature type="transmembrane region" description="Helical" evidence="11">
    <location>
        <begin position="170"/>
        <end position="192"/>
    </location>
</feature>
<dbReference type="SUPFAM" id="SSF52833">
    <property type="entry name" value="Thioredoxin-like"/>
    <property type="match status" value="1"/>
</dbReference>
<evidence type="ECO:0000256" key="2">
    <source>
        <dbReference type="ARBA" id="ARBA00006214"/>
    </source>
</evidence>
<dbReference type="Gene3D" id="3.40.30.10">
    <property type="entry name" value="Glutaredoxin"/>
    <property type="match status" value="1"/>
</dbReference>
<evidence type="ECO:0000256" key="1">
    <source>
        <dbReference type="ARBA" id="ARBA00004141"/>
    </source>
</evidence>
<keyword evidence="5 11" id="KW-1133">Transmembrane helix</keyword>
<evidence type="ECO:0000256" key="11">
    <source>
        <dbReference type="SAM" id="Phobius"/>
    </source>
</evidence>
<dbReference type="EMBL" id="DSOK01000208">
    <property type="protein sequence ID" value="HEN15249.1"/>
    <property type="molecule type" value="Genomic_DNA"/>
</dbReference>
<reference evidence="13" key="1">
    <citation type="journal article" date="2020" name="mSystems">
        <title>Genome- and Community-Level Interaction Insights into Carbon Utilization and Element Cycling Functions of Hydrothermarchaeota in Hydrothermal Sediment.</title>
        <authorList>
            <person name="Zhou Z."/>
            <person name="Liu Y."/>
            <person name="Xu W."/>
            <person name="Pan J."/>
            <person name="Luo Z.H."/>
            <person name="Li M."/>
        </authorList>
    </citation>
    <scope>NUCLEOTIDE SEQUENCE [LARGE SCALE GENOMIC DNA]</scope>
    <source>
        <strain evidence="13">SpSt-339</strain>
    </source>
</reference>
<dbReference type="Pfam" id="PF07884">
    <property type="entry name" value="VKOR"/>
    <property type="match status" value="1"/>
</dbReference>
<feature type="domain" description="Vitamin K epoxide reductase" evidence="12">
    <location>
        <begin position="51"/>
        <end position="194"/>
    </location>
</feature>
<evidence type="ECO:0000256" key="6">
    <source>
        <dbReference type="ARBA" id="ARBA00023002"/>
    </source>
</evidence>
<comment type="similarity">
    <text evidence="2">Belongs to the VKOR family.</text>
</comment>
<accession>A0A7C2NXJ6</accession>
<feature type="transmembrane region" description="Helical" evidence="11">
    <location>
        <begin position="227"/>
        <end position="246"/>
    </location>
</feature>
<feature type="region of interest" description="Disordered" evidence="10">
    <location>
        <begin position="1"/>
        <end position="23"/>
    </location>
</feature>
<keyword evidence="4" id="KW-0874">Quinone</keyword>
<comment type="caution">
    <text evidence="13">The sequence shown here is derived from an EMBL/GenBank/DDBJ whole genome shotgun (WGS) entry which is preliminary data.</text>
</comment>
<dbReference type="InterPro" id="IPR012932">
    <property type="entry name" value="VKOR"/>
</dbReference>
<evidence type="ECO:0000259" key="12">
    <source>
        <dbReference type="SMART" id="SM00756"/>
    </source>
</evidence>
<comment type="subcellular location">
    <subcellularLocation>
        <location evidence="1">Membrane</location>
        <topology evidence="1">Multi-pass membrane protein</topology>
    </subcellularLocation>
</comment>
<keyword evidence="3 11" id="KW-0812">Transmembrane</keyword>
<dbReference type="InterPro" id="IPR012336">
    <property type="entry name" value="Thioredoxin-like_fold"/>
</dbReference>
<dbReference type="InterPro" id="IPR036249">
    <property type="entry name" value="Thioredoxin-like_sf"/>
</dbReference>
<keyword evidence="6" id="KW-0560">Oxidoreductase</keyword>
<feature type="transmembrane region" description="Helical" evidence="11">
    <location>
        <begin position="115"/>
        <end position="135"/>
    </location>
</feature>
<evidence type="ECO:0000313" key="13">
    <source>
        <dbReference type="EMBL" id="HEN15249.1"/>
    </source>
</evidence>
<dbReference type="Gene3D" id="1.20.1440.130">
    <property type="entry name" value="VKOR domain"/>
    <property type="match status" value="1"/>
</dbReference>
<dbReference type="InterPro" id="IPR038354">
    <property type="entry name" value="VKOR_sf"/>
</dbReference>
<dbReference type="Pfam" id="PF13462">
    <property type="entry name" value="Thioredoxin_4"/>
    <property type="match status" value="1"/>
</dbReference>
<evidence type="ECO:0000256" key="7">
    <source>
        <dbReference type="ARBA" id="ARBA00023136"/>
    </source>
</evidence>
<keyword evidence="9" id="KW-0676">Redox-active center</keyword>
<evidence type="ECO:0000256" key="4">
    <source>
        <dbReference type="ARBA" id="ARBA00022719"/>
    </source>
</evidence>
<evidence type="ECO:0000256" key="10">
    <source>
        <dbReference type="SAM" id="MobiDB-lite"/>
    </source>
</evidence>
<dbReference type="GO" id="GO:0016020">
    <property type="term" value="C:membrane"/>
    <property type="evidence" value="ECO:0007669"/>
    <property type="project" value="UniProtKB-SubCell"/>
</dbReference>
<sequence length="455" mass="49511">MSRGSVIRAGPGEPTRPRGQGLQTFPKRLSEARASPAEHAGSGAESQHMRSRIWTLVAGLLVVLGLVMSGLLLSRSLQLLTPGGQGGWNVCSTLLQSDCDAALQSSEAYRLGIPLAGWGVVYYSALGTLLVLGVVLREQIGAEVQAAAFALALIGGAISGWLVIRQAAGLSPWCPLCLAVHGINLMGILAIFRHQPATLRELGVRCRAGVTYFFGVTPATAVTTWKAVTLLVPALAAVAVYQWVLFEVSLRTRTVRAEESPAVVIRDYESQPERDIPVLDSDPRWGPDDAPVRLVVFSGFTCAGCRELSHELTYLQEHFRGKLQVVFKHFPLSSECNPHVAVNQHKRACAVAVLAESAHRQGQFWPVHRALFSLPRLDESRLQQLVRELQLDEVKLERDAQDPATWEKIRADCELGGRLGVKATPTVYLNNRLVTHLSSGGLDILIHHLLGEEGH</sequence>
<proteinExistence type="inferred from homology"/>
<dbReference type="GO" id="GO:0048038">
    <property type="term" value="F:quinone binding"/>
    <property type="evidence" value="ECO:0007669"/>
    <property type="project" value="UniProtKB-KW"/>
</dbReference>
<evidence type="ECO:0000256" key="3">
    <source>
        <dbReference type="ARBA" id="ARBA00022692"/>
    </source>
</evidence>